<keyword evidence="3" id="KW-0548">Nucleotidyltransferase</keyword>
<accession>A0AAQ4EAL5</accession>
<dbReference type="AlphaFoldDB" id="A0AAQ4EAL5"/>
<dbReference type="GO" id="GO:0004519">
    <property type="term" value="F:endonuclease activity"/>
    <property type="evidence" value="ECO:0007669"/>
    <property type="project" value="UniProtKB-KW"/>
</dbReference>
<keyword evidence="5" id="KW-0255">Endonuclease</keyword>
<evidence type="ECO:0000256" key="2">
    <source>
        <dbReference type="ARBA" id="ARBA00022679"/>
    </source>
</evidence>
<dbReference type="InterPro" id="IPR050951">
    <property type="entry name" value="Retrovirus_Pol_polyprotein"/>
</dbReference>
<dbReference type="Pfam" id="PF00078">
    <property type="entry name" value="RVT_1"/>
    <property type="match status" value="1"/>
</dbReference>
<sequence length="435" mass="49583">MGIVLKEGSTPVSYRPYRTSKEERETIQKIVSEWKTAGIVTESRSPYASSVLLVRKKNREPRLVVDYRKLNAKTVMDKYPFPLIDDAVQQLSRSKLFTTLDLAQVFLKIPLKESAKEKTALVTPDGTWKFERLIFGLSKGPTEFQRLMSTALVNFRNTKAICYLDDILVPAKNFEDMLERLTKVFRALRDAGLTLRLSEYRFADHRADYLGFVIGEGGVRPGTDLVRAIDESSVPKDLYEVKRFLGLTSLIRRFVPRYAALSEPLSQLTQKGEAFRWDQDQKYAFKALNIALASHPVLQLYNPKTGTEAHTDACANALAGILLQADENDVLHPVYYVSKKTSPAERYYHSSKLELLAIVWTVERLRPFLIGIKLTLVTDCQALIYLNATKTLKPQIARWFDMLQEYTFDIRHRPGSKMEHVDAISRAVVEDPSDP</sequence>
<dbReference type="Gene3D" id="3.10.10.10">
    <property type="entry name" value="HIV Type 1 Reverse Transcriptase, subunit A, domain 1"/>
    <property type="match status" value="1"/>
</dbReference>
<dbReference type="InterPro" id="IPR043128">
    <property type="entry name" value="Rev_trsase/Diguanyl_cyclase"/>
</dbReference>
<dbReference type="InterPro" id="IPR041373">
    <property type="entry name" value="RT_RNaseH"/>
</dbReference>
<dbReference type="Gene3D" id="3.30.70.270">
    <property type="match status" value="2"/>
</dbReference>
<dbReference type="EMBL" id="JARKHS020019337">
    <property type="protein sequence ID" value="KAK8771766.1"/>
    <property type="molecule type" value="Genomic_DNA"/>
</dbReference>
<feature type="domain" description="Reverse transcriptase" evidence="8">
    <location>
        <begin position="35"/>
        <end position="214"/>
    </location>
</feature>
<keyword evidence="7" id="KW-0695">RNA-directed DNA polymerase</keyword>
<dbReference type="Pfam" id="PF17917">
    <property type="entry name" value="RT_RNaseH"/>
    <property type="match status" value="1"/>
</dbReference>
<protein>
    <recommendedName>
        <fullName evidence="1">RNA-directed DNA polymerase</fullName>
        <ecNumber evidence="1">2.7.7.49</ecNumber>
    </recommendedName>
</protein>
<keyword evidence="6" id="KW-0378">Hydrolase</keyword>
<evidence type="ECO:0000256" key="3">
    <source>
        <dbReference type="ARBA" id="ARBA00022695"/>
    </source>
</evidence>
<dbReference type="PANTHER" id="PTHR37984:SF5">
    <property type="entry name" value="PROTEIN NYNRIN-LIKE"/>
    <property type="match status" value="1"/>
</dbReference>
<keyword evidence="4" id="KW-0540">Nuclease</keyword>
<proteinExistence type="predicted"/>
<keyword evidence="2" id="KW-0808">Transferase</keyword>
<dbReference type="Proteomes" id="UP001321473">
    <property type="component" value="Unassembled WGS sequence"/>
</dbReference>
<organism evidence="9 10">
    <name type="scientific">Amblyomma americanum</name>
    <name type="common">Lone star tick</name>
    <dbReference type="NCBI Taxonomy" id="6943"/>
    <lineage>
        <taxon>Eukaryota</taxon>
        <taxon>Metazoa</taxon>
        <taxon>Ecdysozoa</taxon>
        <taxon>Arthropoda</taxon>
        <taxon>Chelicerata</taxon>
        <taxon>Arachnida</taxon>
        <taxon>Acari</taxon>
        <taxon>Parasitiformes</taxon>
        <taxon>Ixodida</taxon>
        <taxon>Ixodoidea</taxon>
        <taxon>Ixodidae</taxon>
        <taxon>Amblyomminae</taxon>
        <taxon>Amblyomma</taxon>
    </lineage>
</organism>
<dbReference type="SUPFAM" id="SSF56672">
    <property type="entry name" value="DNA/RNA polymerases"/>
    <property type="match status" value="1"/>
</dbReference>
<dbReference type="InterPro" id="IPR043502">
    <property type="entry name" value="DNA/RNA_pol_sf"/>
</dbReference>
<evidence type="ECO:0000313" key="10">
    <source>
        <dbReference type="Proteomes" id="UP001321473"/>
    </source>
</evidence>
<name>A0AAQ4EAL5_AMBAM</name>
<evidence type="ECO:0000256" key="5">
    <source>
        <dbReference type="ARBA" id="ARBA00022759"/>
    </source>
</evidence>
<gene>
    <name evidence="9" type="ORF">V5799_024987</name>
</gene>
<evidence type="ECO:0000256" key="6">
    <source>
        <dbReference type="ARBA" id="ARBA00022801"/>
    </source>
</evidence>
<dbReference type="GO" id="GO:0016787">
    <property type="term" value="F:hydrolase activity"/>
    <property type="evidence" value="ECO:0007669"/>
    <property type="project" value="UniProtKB-KW"/>
</dbReference>
<evidence type="ECO:0000313" key="9">
    <source>
        <dbReference type="EMBL" id="KAK8771766.1"/>
    </source>
</evidence>
<evidence type="ECO:0000259" key="8">
    <source>
        <dbReference type="PROSITE" id="PS50878"/>
    </source>
</evidence>
<dbReference type="FunFam" id="3.30.70.270:FF:000020">
    <property type="entry name" value="Transposon Tf2-6 polyprotein-like Protein"/>
    <property type="match status" value="1"/>
</dbReference>
<dbReference type="PROSITE" id="PS50878">
    <property type="entry name" value="RT_POL"/>
    <property type="match status" value="1"/>
</dbReference>
<evidence type="ECO:0000256" key="1">
    <source>
        <dbReference type="ARBA" id="ARBA00012493"/>
    </source>
</evidence>
<evidence type="ECO:0000256" key="7">
    <source>
        <dbReference type="ARBA" id="ARBA00022918"/>
    </source>
</evidence>
<dbReference type="EC" id="2.7.7.49" evidence="1"/>
<evidence type="ECO:0000256" key="4">
    <source>
        <dbReference type="ARBA" id="ARBA00022722"/>
    </source>
</evidence>
<dbReference type="GO" id="GO:0003964">
    <property type="term" value="F:RNA-directed DNA polymerase activity"/>
    <property type="evidence" value="ECO:0007669"/>
    <property type="project" value="UniProtKB-KW"/>
</dbReference>
<dbReference type="InterPro" id="IPR000477">
    <property type="entry name" value="RT_dom"/>
</dbReference>
<keyword evidence="10" id="KW-1185">Reference proteome</keyword>
<dbReference type="PANTHER" id="PTHR37984">
    <property type="entry name" value="PROTEIN CBG26694"/>
    <property type="match status" value="1"/>
</dbReference>
<reference evidence="9 10" key="1">
    <citation type="journal article" date="2023" name="Arcadia Sci">
        <title>De novo assembly of a long-read Amblyomma americanum tick genome.</title>
        <authorList>
            <person name="Chou S."/>
            <person name="Poskanzer K.E."/>
            <person name="Rollins M."/>
            <person name="Thuy-Boun P.S."/>
        </authorList>
    </citation>
    <scope>NUCLEOTIDE SEQUENCE [LARGE SCALE GENOMIC DNA]</scope>
    <source>
        <strain evidence="9">F_SG_1</strain>
        <tissue evidence="9">Salivary glands</tissue>
    </source>
</reference>
<dbReference type="CDD" id="cd01647">
    <property type="entry name" value="RT_LTR"/>
    <property type="match status" value="1"/>
</dbReference>
<dbReference type="CDD" id="cd09274">
    <property type="entry name" value="RNase_HI_RT_Ty3"/>
    <property type="match status" value="1"/>
</dbReference>
<comment type="caution">
    <text evidence="9">The sequence shown here is derived from an EMBL/GenBank/DDBJ whole genome shotgun (WGS) entry which is preliminary data.</text>
</comment>